<evidence type="ECO:0000256" key="7">
    <source>
        <dbReference type="ARBA" id="ARBA00039724"/>
    </source>
</evidence>
<feature type="repeat" description="WD" evidence="8">
    <location>
        <begin position="10"/>
        <end position="51"/>
    </location>
</feature>
<evidence type="ECO:0000313" key="10">
    <source>
        <dbReference type="Proteomes" id="UP000694392"/>
    </source>
</evidence>
<evidence type="ECO:0000313" key="9">
    <source>
        <dbReference type="Ensembl" id="ENSSPUP00000011887.1"/>
    </source>
</evidence>
<evidence type="ECO:0000256" key="2">
    <source>
        <dbReference type="ARBA" id="ARBA00022490"/>
    </source>
</evidence>
<dbReference type="PANTHER" id="PTHR44019:SF1">
    <property type="entry name" value="POC1 CENTRIOLAR PROTEIN HOMOLOG B"/>
    <property type="match status" value="1"/>
</dbReference>
<evidence type="ECO:0000256" key="8">
    <source>
        <dbReference type="PROSITE-ProRule" id="PRU00221"/>
    </source>
</evidence>
<dbReference type="InterPro" id="IPR015943">
    <property type="entry name" value="WD40/YVTN_repeat-like_dom_sf"/>
</dbReference>
<evidence type="ECO:0000256" key="4">
    <source>
        <dbReference type="ARBA" id="ARBA00022737"/>
    </source>
</evidence>
<dbReference type="SUPFAM" id="SSF50978">
    <property type="entry name" value="WD40 repeat-like"/>
    <property type="match status" value="1"/>
</dbReference>
<proteinExistence type="predicted"/>
<keyword evidence="3 8" id="KW-0853">WD repeat</keyword>
<dbReference type="InterPro" id="IPR001680">
    <property type="entry name" value="WD40_rpt"/>
</dbReference>
<dbReference type="Ensembl" id="ENSSPUT00000012675.1">
    <property type="protein sequence ID" value="ENSSPUP00000011887.1"/>
    <property type="gene ID" value="ENSSPUG00000009117.1"/>
</dbReference>
<dbReference type="GO" id="GO:0036064">
    <property type="term" value="C:ciliary basal body"/>
    <property type="evidence" value="ECO:0007669"/>
    <property type="project" value="TreeGrafter"/>
</dbReference>
<dbReference type="Proteomes" id="UP000694392">
    <property type="component" value="Unplaced"/>
</dbReference>
<keyword evidence="2" id="KW-0963">Cytoplasm</keyword>
<dbReference type="PROSITE" id="PS50294">
    <property type="entry name" value="WD_REPEATS_REGION"/>
    <property type="match status" value="2"/>
</dbReference>
<evidence type="ECO:0000256" key="3">
    <source>
        <dbReference type="ARBA" id="ARBA00022574"/>
    </source>
</evidence>
<dbReference type="InterPro" id="IPR036322">
    <property type="entry name" value="WD40_repeat_dom_sf"/>
</dbReference>
<dbReference type="SMART" id="SM00320">
    <property type="entry name" value="WD40"/>
    <property type="match status" value="2"/>
</dbReference>
<dbReference type="Pfam" id="PF00400">
    <property type="entry name" value="WD40"/>
    <property type="match status" value="2"/>
</dbReference>
<accession>A0A8D0GV57</accession>
<protein>
    <recommendedName>
        <fullName evidence="7">POC1 centriolar protein homolog B</fullName>
    </recommendedName>
</protein>
<dbReference type="InterPro" id="IPR050505">
    <property type="entry name" value="WDR55/POC1"/>
</dbReference>
<dbReference type="Gene3D" id="2.130.10.10">
    <property type="entry name" value="YVTN repeat-like/Quinoprotein amine dehydrogenase"/>
    <property type="match status" value="1"/>
</dbReference>
<keyword evidence="10" id="KW-1185">Reference proteome</keyword>
<reference evidence="9" key="1">
    <citation type="submission" date="2025-08" db="UniProtKB">
        <authorList>
            <consortium name="Ensembl"/>
        </authorList>
    </citation>
    <scope>IDENTIFICATION</scope>
</reference>
<dbReference type="OMA" id="CYRGING"/>
<comment type="subcellular location">
    <subcellularLocation>
        <location evidence="1">Cytoplasm</location>
        <location evidence="1">Cytoskeleton</location>
        <location evidence="1">Microtubule organizing center</location>
        <location evidence="1">Centrosome</location>
        <location evidence="1">Centriole</location>
    </subcellularLocation>
</comment>
<dbReference type="InterPro" id="IPR019775">
    <property type="entry name" value="WD40_repeat_CS"/>
</dbReference>
<reference evidence="9" key="2">
    <citation type="submission" date="2025-09" db="UniProtKB">
        <authorList>
            <consortium name="Ensembl"/>
        </authorList>
    </citation>
    <scope>IDENTIFICATION</scope>
</reference>
<dbReference type="GO" id="GO:0005814">
    <property type="term" value="C:centriole"/>
    <property type="evidence" value="ECO:0007669"/>
    <property type="project" value="UniProtKB-SubCell"/>
</dbReference>
<feature type="repeat" description="WD" evidence="8">
    <location>
        <begin position="52"/>
        <end position="83"/>
    </location>
</feature>
<keyword evidence="6" id="KW-0206">Cytoskeleton</keyword>
<dbReference type="AlphaFoldDB" id="A0A8D0GV57"/>
<sequence>MEDPLLIRHFNGHRAAVTGVAFSPNGRGVATSSLDSFLLIWNLKPHSRAFRLVGHKEGVTCVQFSPDGHLVASASQDWTARLWIPCM</sequence>
<dbReference type="PROSITE" id="PS50082">
    <property type="entry name" value="WD_REPEATS_2"/>
    <property type="match status" value="2"/>
</dbReference>
<dbReference type="GeneTree" id="ENSGT00940000160413"/>
<evidence type="ECO:0000256" key="6">
    <source>
        <dbReference type="ARBA" id="ARBA00023212"/>
    </source>
</evidence>
<dbReference type="GO" id="GO:0060271">
    <property type="term" value="P:cilium assembly"/>
    <property type="evidence" value="ECO:0007669"/>
    <property type="project" value="TreeGrafter"/>
</dbReference>
<evidence type="ECO:0000256" key="1">
    <source>
        <dbReference type="ARBA" id="ARBA00004114"/>
    </source>
</evidence>
<dbReference type="PANTHER" id="PTHR44019">
    <property type="entry name" value="WD REPEAT-CONTAINING PROTEIN 55"/>
    <property type="match status" value="1"/>
</dbReference>
<keyword evidence="4" id="KW-0677">Repeat</keyword>
<keyword evidence="5" id="KW-0175">Coiled coil</keyword>
<organism evidence="9 10">
    <name type="scientific">Sphenodon punctatus</name>
    <name type="common">Tuatara</name>
    <name type="synonym">Hatteria punctata</name>
    <dbReference type="NCBI Taxonomy" id="8508"/>
    <lineage>
        <taxon>Eukaryota</taxon>
        <taxon>Metazoa</taxon>
        <taxon>Chordata</taxon>
        <taxon>Craniata</taxon>
        <taxon>Vertebrata</taxon>
        <taxon>Euteleostomi</taxon>
        <taxon>Lepidosauria</taxon>
        <taxon>Sphenodontia</taxon>
        <taxon>Sphenodontidae</taxon>
        <taxon>Sphenodon</taxon>
    </lineage>
</organism>
<evidence type="ECO:0000256" key="5">
    <source>
        <dbReference type="ARBA" id="ARBA00023054"/>
    </source>
</evidence>
<name>A0A8D0GV57_SPHPU</name>
<dbReference type="PROSITE" id="PS00678">
    <property type="entry name" value="WD_REPEATS_1"/>
    <property type="match status" value="1"/>
</dbReference>